<evidence type="ECO:0000313" key="1">
    <source>
        <dbReference type="EMBL" id="MPD03130.1"/>
    </source>
</evidence>
<sequence length="61" mass="6749">MEIQRQVDNLVTQGVRNGEKVESVLVSGGAWASEVEVLGITYCTFIISSTYFVHVFSSRPL</sequence>
<gene>
    <name evidence="1" type="ORF">E2C01_098753</name>
</gene>
<dbReference type="EMBL" id="VSRR010134793">
    <property type="protein sequence ID" value="MPD03130.1"/>
    <property type="molecule type" value="Genomic_DNA"/>
</dbReference>
<reference evidence="1 2" key="1">
    <citation type="submission" date="2019-05" db="EMBL/GenBank/DDBJ databases">
        <title>Another draft genome of Portunus trituberculatus and its Hox gene families provides insights of decapod evolution.</title>
        <authorList>
            <person name="Jeong J.-H."/>
            <person name="Song I."/>
            <person name="Kim S."/>
            <person name="Choi T."/>
            <person name="Kim D."/>
            <person name="Ryu S."/>
            <person name="Kim W."/>
        </authorList>
    </citation>
    <scope>NUCLEOTIDE SEQUENCE [LARGE SCALE GENOMIC DNA]</scope>
    <source>
        <tissue evidence="1">Muscle</tissue>
    </source>
</reference>
<accession>A0A5B7K7R8</accession>
<dbReference type="AlphaFoldDB" id="A0A5B7K7R8"/>
<comment type="caution">
    <text evidence="1">The sequence shown here is derived from an EMBL/GenBank/DDBJ whole genome shotgun (WGS) entry which is preliminary data.</text>
</comment>
<name>A0A5B7K7R8_PORTR</name>
<protein>
    <submittedName>
        <fullName evidence="1">Uncharacterized protein</fullName>
    </submittedName>
</protein>
<dbReference type="Proteomes" id="UP000324222">
    <property type="component" value="Unassembled WGS sequence"/>
</dbReference>
<keyword evidence="2" id="KW-1185">Reference proteome</keyword>
<evidence type="ECO:0000313" key="2">
    <source>
        <dbReference type="Proteomes" id="UP000324222"/>
    </source>
</evidence>
<proteinExistence type="predicted"/>
<organism evidence="1 2">
    <name type="scientific">Portunus trituberculatus</name>
    <name type="common">Swimming crab</name>
    <name type="synonym">Neptunus trituberculatus</name>
    <dbReference type="NCBI Taxonomy" id="210409"/>
    <lineage>
        <taxon>Eukaryota</taxon>
        <taxon>Metazoa</taxon>
        <taxon>Ecdysozoa</taxon>
        <taxon>Arthropoda</taxon>
        <taxon>Crustacea</taxon>
        <taxon>Multicrustacea</taxon>
        <taxon>Malacostraca</taxon>
        <taxon>Eumalacostraca</taxon>
        <taxon>Eucarida</taxon>
        <taxon>Decapoda</taxon>
        <taxon>Pleocyemata</taxon>
        <taxon>Brachyura</taxon>
        <taxon>Eubrachyura</taxon>
        <taxon>Portunoidea</taxon>
        <taxon>Portunidae</taxon>
        <taxon>Portuninae</taxon>
        <taxon>Portunus</taxon>
    </lineage>
</organism>